<dbReference type="Proteomes" id="UP001290462">
    <property type="component" value="Unassembled WGS sequence"/>
</dbReference>
<evidence type="ECO:0000256" key="1">
    <source>
        <dbReference type="SAM" id="SignalP"/>
    </source>
</evidence>
<feature type="signal peptide" evidence="1">
    <location>
        <begin position="1"/>
        <end position="25"/>
    </location>
</feature>
<evidence type="ECO:0000259" key="2">
    <source>
        <dbReference type="Pfam" id="PF13731"/>
    </source>
</evidence>
<evidence type="ECO:0000313" key="3">
    <source>
        <dbReference type="EMBL" id="MDZ5757722.1"/>
    </source>
</evidence>
<dbReference type="RefSeq" id="WP_322808501.1">
    <property type="nucleotide sequence ID" value="NZ_JAVBVO010000002.1"/>
</dbReference>
<organism evidence="3 4">
    <name type="scientific">Carnobacterium maltaromaticum</name>
    <name type="common">Carnobacterium piscicola</name>
    <dbReference type="NCBI Taxonomy" id="2751"/>
    <lineage>
        <taxon>Bacteria</taxon>
        <taxon>Bacillati</taxon>
        <taxon>Bacillota</taxon>
        <taxon>Bacilli</taxon>
        <taxon>Lactobacillales</taxon>
        <taxon>Carnobacteriaceae</taxon>
        <taxon>Carnobacterium</taxon>
    </lineage>
</organism>
<dbReference type="Pfam" id="PF13731">
    <property type="entry name" value="WxL"/>
    <property type="match status" value="1"/>
</dbReference>
<dbReference type="InterPro" id="IPR027994">
    <property type="entry name" value="WxL_dom"/>
</dbReference>
<sequence>MNQTKKVLVALTLTTGFFVAPAALAADVPSKGYVNFKNEDEQLGGSLRIDRVSAINFGTVGLKGDTAVYSAIYTADEIGTPGTFLPLNVQTTDNRGTNAGWQLQVKHSRQFSEIDAEGNIVPDGSVLTNSTLEFTSTSAVDNAAISEVGKLGPSGFKSETVLNDSFKTVVNADEGEGVGSWKLLFGAVSDTASTESTPVHSDTVKLTVPGSTQKKENVNYEAELTWTLLATPEI</sequence>
<gene>
    <name evidence="3" type="ORF">RAK27_03540</name>
</gene>
<keyword evidence="1" id="KW-0732">Signal</keyword>
<protein>
    <submittedName>
        <fullName evidence="3">WxL domain-containing protein</fullName>
    </submittedName>
</protein>
<feature type="domain" description="WxL" evidence="2">
    <location>
        <begin position="39"/>
        <end position="232"/>
    </location>
</feature>
<feature type="chain" id="PRO_5043679015" evidence="1">
    <location>
        <begin position="26"/>
        <end position="234"/>
    </location>
</feature>
<dbReference type="AlphaFoldDB" id="A0AAW9K1T8"/>
<dbReference type="EMBL" id="JAVBVO010000002">
    <property type="protein sequence ID" value="MDZ5757722.1"/>
    <property type="molecule type" value="Genomic_DNA"/>
</dbReference>
<accession>A0AAW9K1T8</accession>
<evidence type="ECO:0000313" key="4">
    <source>
        <dbReference type="Proteomes" id="UP001290462"/>
    </source>
</evidence>
<proteinExistence type="predicted"/>
<name>A0AAW9K1T8_CARML</name>
<reference evidence="3" key="1">
    <citation type="submission" date="2023-08" db="EMBL/GenBank/DDBJ databases">
        <title>Genomic characterization of piscicolin 126 produced by Carnobacterium maltaromaticum CM22 strain isolated from salmon (Salmo salar).</title>
        <authorList>
            <person name="Gonzalez-Gragera E."/>
            <person name="Garcia-Lopez J.D."/>
            <person name="Teso-Perez C."/>
            <person name="Gimenez-Hernandez I."/>
            <person name="Peralta-Sanchez J.M."/>
            <person name="Valdivia E."/>
            <person name="Montalban-Lopez M."/>
            <person name="Martin-Platero A.M."/>
            <person name="Banos A."/>
            <person name="Martinez-Bueno M."/>
        </authorList>
    </citation>
    <scope>NUCLEOTIDE SEQUENCE</scope>
    <source>
        <strain evidence="3">CM22</strain>
    </source>
</reference>
<comment type="caution">
    <text evidence="3">The sequence shown here is derived from an EMBL/GenBank/DDBJ whole genome shotgun (WGS) entry which is preliminary data.</text>
</comment>